<name>A0ABX6KUG9_CHRGL</name>
<evidence type="ECO:0000313" key="3">
    <source>
        <dbReference type="Proteomes" id="UP000501570"/>
    </source>
</evidence>
<sequence length="265" mass="30706">MLDKEYEVYIQHFNAYEAKALKLLLSELSNQLKAIKFDNLTFDNSKYVIVLNFNEESLKNTLHKVHYTIGKAYGTFIAKQLRKENPVQLKKWKPLPFFNEAFQQFLIQYYSKYGGVLIRTLSETMTASVVSEITKGTYENETVEEMRDRIYKTVNKRDFYLWQAMRIARTETGFAMNSAKEIAGQTSGVLMEKVWIGRNDGRERPTHIQANGQKVNQNEMFTVGGVKMKHPGDRENGTAEETINCRCTFGYVAKRDENGRLIFTD</sequence>
<proteinExistence type="predicted"/>
<protein>
    <recommendedName>
        <fullName evidence="1">Phage head morphogenesis domain-containing protein</fullName>
    </recommendedName>
</protein>
<feature type="domain" description="Phage head morphogenesis" evidence="1">
    <location>
        <begin position="128"/>
        <end position="249"/>
    </location>
</feature>
<keyword evidence="3" id="KW-1185">Reference proteome</keyword>
<dbReference type="RefSeq" id="WP_168239243.1">
    <property type="nucleotide sequence ID" value="NZ_CP050995.1"/>
</dbReference>
<evidence type="ECO:0000259" key="1">
    <source>
        <dbReference type="Pfam" id="PF04233"/>
    </source>
</evidence>
<gene>
    <name evidence="2" type="ORF">FOB44_16890</name>
</gene>
<dbReference type="InterPro" id="IPR006528">
    <property type="entry name" value="Phage_head_morphogenesis_dom"/>
</dbReference>
<reference evidence="2 3" key="1">
    <citation type="submission" date="2019-09" db="EMBL/GenBank/DDBJ databases">
        <title>FDA dAtabase for Regulatory Grade micrObial Sequences (FDA-ARGOS): Supporting development and validation of Infectious Disease Dx tests.</title>
        <authorList>
            <person name="Sciortino C."/>
            <person name="Tallon L."/>
            <person name="Sadzewicz L."/>
            <person name="Vavikolanu K."/>
            <person name="Mehta A."/>
            <person name="Aluvathingal J."/>
            <person name="Nadendla S."/>
            <person name="Nandy P."/>
            <person name="Geyer C."/>
            <person name="Yan Y."/>
            <person name="Sichtig H."/>
        </authorList>
    </citation>
    <scope>NUCLEOTIDE SEQUENCE [LARGE SCALE GENOMIC DNA]</scope>
    <source>
        <strain evidence="2 3">FDAARGOS_636</strain>
    </source>
</reference>
<dbReference type="EMBL" id="CP050995">
    <property type="protein sequence ID" value="QIY92235.1"/>
    <property type="molecule type" value="Genomic_DNA"/>
</dbReference>
<accession>A0ABX6KUG9</accession>
<dbReference type="Pfam" id="PF04233">
    <property type="entry name" value="Phage_Mu_F"/>
    <property type="match status" value="1"/>
</dbReference>
<evidence type="ECO:0000313" key="2">
    <source>
        <dbReference type="EMBL" id="QIY92235.1"/>
    </source>
</evidence>
<dbReference type="Proteomes" id="UP000501570">
    <property type="component" value="Chromosome"/>
</dbReference>
<organism evidence="2 3">
    <name type="scientific">Chryseobacterium gallinarum</name>
    <dbReference type="NCBI Taxonomy" id="1324352"/>
    <lineage>
        <taxon>Bacteria</taxon>
        <taxon>Pseudomonadati</taxon>
        <taxon>Bacteroidota</taxon>
        <taxon>Flavobacteriia</taxon>
        <taxon>Flavobacteriales</taxon>
        <taxon>Weeksellaceae</taxon>
        <taxon>Chryseobacterium group</taxon>
        <taxon>Chryseobacterium</taxon>
    </lineage>
</organism>